<dbReference type="InterPro" id="IPR014729">
    <property type="entry name" value="Rossmann-like_a/b/a_fold"/>
</dbReference>
<dbReference type="InterPro" id="IPR002081">
    <property type="entry name" value="Cryptochrome/DNA_photolyase_1"/>
</dbReference>
<dbReference type="GO" id="GO:0003677">
    <property type="term" value="F:DNA binding"/>
    <property type="evidence" value="ECO:0007669"/>
    <property type="project" value="TreeGrafter"/>
</dbReference>
<protein>
    <submittedName>
        <fullName evidence="9">Deoxyribodipyrimidine photo-lyase</fullName>
    </submittedName>
</protein>
<evidence type="ECO:0000256" key="3">
    <source>
        <dbReference type="ARBA" id="ARBA00022827"/>
    </source>
</evidence>
<feature type="binding site" evidence="5">
    <location>
        <begin position="257"/>
        <end position="264"/>
    </location>
    <ligand>
        <name>FAD</name>
        <dbReference type="ChEBI" id="CHEBI:57692"/>
    </ligand>
</feature>
<feature type="site" description="Electron transfer via tryptophanyl radical" evidence="6">
    <location>
        <position position="340"/>
    </location>
</feature>
<keyword evidence="3 5" id="KW-0274">FAD</keyword>
<dbReference type="Gene3D" id="1.25.40.80">
    <property type="match status" value="1"/>
</dbReference>
<evidence type="ECO:0000259" key="8">
    <source>
        <dbReference type="PROSITE" id="PS51645"/>
    </source>
</evidence>
<dbReference type="Proteomes" id="UP000295164">
    <property type="component" value="Unassembled WGS sequence"/>
</dbReference>
<dbReference type="AlphaFoldDB" id="A0A4R4DVP3"/>
<dbReference type="PROSITE" id="PS00394">
    <property type="entry name" value="DNA_PHOTOLYASES_1_1"/>
    <property type="match status" value="1"/>
</dbReference>
<evidence type="ECO:0000256" key="5">
    <source>
        <dbReference type="PIRSR" id="PIRSR602081-1"/>
    </source>
</evidence>
<feature type="domain" description="Photolyase/cryptochrome alpha/beta" evidence="8">
    <location>
        <begin position="4"/>
        <end position="133"/>
    </location>
</feature>
<name>A0A4R4DVP3_9BACT</name>
<comment type="cofactor">
    <cofactor evidence="1">
        <name>(6R)-5,10-methylene-5,6,7,8-tetrahydrofolate</name>
        <dbReference type="ChEBI" id="CHEBI:15636"/>
    </cofactor>
</comment>
<dbReference type="OrthoDB" id="9772484at2"/>
<evidence type="ECO:0000256" key="4">
    <source>
        <dbReference type="ARBA" id="ARBA00022991"/>
    </source>
</evidence>
<dbReference type="EMBL" id="SKFH01000033">
    <property type="protein sequence ID" value="TCZ67716.1"/>
    <property type="molecule type" value="Genomic_DNA"/>
</dbReference>
<dbReference type="Pfam" id="PF03441">
    <property type="entry name" value="FAD_binding_7"/>
    <property type="match status" value="1"/>
</dbReference>
<accession>A0A4R4DVP3</accession>
<dbReference type="PANTHER" id="PTHR11455">
    <property type="entry name" value="CRYPTOCHROME"/>
    <property type="match status" value="1"/>
</dbReference>
<dbReference type="InterPro" id="IPR005101">
    <property type="entry name" value="Cryptochr/Photolyase_FAD-bd"/>
</dbReference>
<feature type="binding site" evidence="5">
    <location>
        <position position="254"/>
    </location>
    <ligand>
        <name>FAD</name>
        <dbReference type="ChEBI" id="CHEBI:57692"/>
    </ligand>
</feature>
<evidence type="ECO:0000256" key="1">
    <source>
        <dbReference type="ARBA" id="ARBA00001932"/>
    </source>
</evidence>
<evidence type="ECO:0000256" key="6">
    <source>
        <dbReference type="PIRSR" id="PIRSR602081-2"/>
    </source>
</evidence>
<dbReference type="SUPFAM" id="SSF48173">
    <property type="entry name" value="Cryptochrome/photolyase FAD-binding domain"/>
    <property type="match status" value="1"/>
</dbReference>
<evidence type="ECO:0000256" key="7">
    <source>
        <dbReference type="RuleBase" id="RU004182"/>
    </source>
</evidence>
<feature type="site" description="Electron transfer via tryptophanyl radical" evidence="6">
    <location>
        <position position="363"/>
    </location>
</feature>
<organism evidence="9 10">
    <name type="scientific">Flaviaesturariibacter aridisoli</name>
    <dbReference type="NCBI Taxonomy" id="2545761"/>
    <lineage>
        <taxon>Bacteria</taxon>
        <taxon>Pseudomonadati</taxon>
        <taxon>Bacteroidota</taxon>
        <taxon>Chitinophagia</taxon>
        <taxon>Chitinophagales</taxon>
        <taxon>Chitinophagaceae</taxon>
        <taxon>Flaviaestuariibacter</taxon>
    </lineage>
</organism>
<dbReference type="Gene3D" id="1.10.579.10">
    <property type="entry name" value="DNA Cyclobutane Dipyrimidine Photolyase, subunit A, domain 3"/>
    <property type="match status" value="1"/>
</dbReference>
<evidence type="ECO:0000256" key="2">
    <source>
        <dbReference type="ARBA" id="ARBA00022630"/>
    </source>
</evidence>
<sequence>MTTPITLFWFRRDLRLHDNRGLYEALRAGRPVLPVFIFDPLILRQLEPDDRRMPLIHAALSALQQQLTAAGSTLDVRHAEPIAAFAELTARYPVEAVYTNTDYEPYARSRDAAVAGFLAEKGIAFHAFKDGVLYERDEVVKDDGKPYLVYTPYYKKWRARLRADDLPYFPSEEALPYFYRSPEIPLPTLDTLGFTGAPTLLQVAWPGAGLLAAYHDTRDRPAVAGTSRLGPHLRFGTISVRQLARDAVTHSETFLKELCWREFFMQLLWHYPNPGRAFKPEYDRIRWRDDEEGFSRWCAGRTGYPLVDAGMRELAATGFMHNRVRMVAASFLCKHLLIDWRLGEAWFAQQLLDFELASNNGNWQWVAGCGCDAAPYFRVFNPELQAKRFDPQEVYVKRWVPEYGTPDYPAPIVEHKLATARCIKAYQQALGRAQPELFP</sequence>
<dbReference type="GO" id="GO:0003904">
    <property type="term" value="F:deoxyribodipyrimidine photo-lyase activity"/>
    <property type="evidence" value="ECO:0007669"/>
    <property type="project" value="TreeGrafter"/>
</dbReference>
<dbReference type="Pfam" id="PF00875">
    <property type="entry name" value="DNA_photolyase"/>
    <property type="match status" value="1"/>
</dbReference>
<gene>
    <name evidence="9" type="ORF">E0486_15255</name>
</gene>
<feature type="site" description="Electron transfer via tryptophanyl radical" evidence="6">
    <location>
        <position position="287"/>
    </location>
</feature>
<comment type="caution">
    <text evidence="9">The sequence shown here is derived from an EMBL/GenBank/DDBJ whole genome shotgun (WGS) entry which is preliminary data.</text>
</comment>
<dbReference type="InterPro" id="IPR036134">
    <property type="entry name" value="Crypto/Photolyase_FAD-like_sf"/>
</dbReference>
<reference evidence="9 10" key="1">
    <citation type="submission" date="2019-03" db="EMBL/GenBank/DDBJ databases">
        <authorList>
            <person name="Kim M.K.M."/>
        </authorList>
    </citation>
    <scope>NUCLEOTIDE SEQUENCE [LARGE SCALE GENOMIC DNA]</scope>
    <source>
        <strain evidence="9 10">17J68-15</strain>
    </source>
</reference>
<dbReference type="GO" id="GO:0006139">
    <property type="term" value="P:nucleobase-containing compound metabolic process"/>
    <property type="evidence" value="ECO:0007669"/>
    <property type="project" value="UniProtKB-ARBA"/>
</dbReference>
<dbReference type="Gene3D" id="3.40.50.620">
    <property type="entry name" value="HUPs"/>
    <property type="match status" value="1"/>
</dbReference>
<dbReference type="InterPro" id="IPR036155">
    <property type="entry name" value="Crypto/Photolyase_N_sf"/>
</dbReference>
<dbReference type="GO" id="GO:0006950">
    <property type="term" value="P:response to stress"/>
    <property type="evidence" value="ECO:0007669"/>
    <property type="project" value="UniProtKB-ARBA"/>
</dbReference>
<evidence type="ECO:0000313" key="9">
    <source>
        <dbReference type="EMBL" id="TCZ67716.1"/>
    </source>
</evidence>
<dbReference type="PRINTS" id="PR00147">
    <property type="entry name" value="DNAPHOTLYASE"/>
</dbReference>
<dbReference type="InterPro" id="IPR006050">
    <property type="entry name" value="DNA_photolyase_N"/>
</dbReference>
<keyword evidence="4 7" id="KW-0157">Chromophore</keyword>
<keyword evidence="9" id="KW-0456">Lyase</keyword>
<dbReference type="SUPFAM" id="SSF52425">
    <property type="entry name" value="Cryptochrome/photolyase, N-terminal domain"/>
    <property type="match status" value="1"/>
</dbReference>
<dbReference type="PROSITE" id="PS51645">
    <property type="entry name" value="PHR_CRY_ALPHA_BETA"/>
    <property type="match status" value="1"/>
</dbReference>
<dbReference type="RefSeq" id="WP_131853322.1">
    <property type="nucleotide sequence ID" value="NZ_SKFH01000033.1"/>
</dbReference>
<feature type="binding site" evidence="5">
    <location>
        <position position="214"/>
    </location>
    <ligand>
        <name>FAD</name>
        <dbReference type="ChEBI" id="CHEBI:57692"/>
    </ligand>
</feature>
<dbReference type="GO" id="GO:0071949">
    <property type="term" value="F:FAD binding"/>
    <property type="evidence" value="ECO:0007669"/>
    <property type="project" value="TreeGrafter"/>
</dbReference>
<proteinExistence type="inferred from homology"/>
<evidence type="ECO:0000313" key="10">
    <source>
        <dbReference type="Proteomes" id="UP000295164"/>
    </source>
</evidence>
<comment type="similarity">
    <text evidence="7">Belongs to the DNA photolyase family.</text>
</comment>
<dbReference type="GO" id="GO:0009416">
    <property type="term" value="P:response to light stimulus"/>
    <property type="evidence" value="ECO:0007669"/>
    <property type="project" value="TreeGrafter"/>
</dbReference>
<dbReference type="PANTHER" id="PTHR11455:SF9">
    <property type="entry name" value="CRYPTOCHROME CIRCADIAN CLOCK 5 ISOFORM X1"/>
    <property type="match status" value="1"/>
</dbReference>
<dbReference type="InterPro" id="IPR018394">
    <property type="entry name" value="DNA_photolyase_1_CS_C"/>
</dbReference>
<dbReference type="PROSITE" id="PS00691">
    <property type="entry name" value="DNA_PHOTOLYASES_1_2"/>
    <property type="match status" value="1"/>
</dbReference>
<comment type="cofactor">
    <cofactor evidence="5">
        <name>FAD</name>
        <dbReference type="ChEBI" id="CHEBI:57692"/>
    </cofactor>
    <text evidence="5">Binds 1 FAD per subunit.</text>
</comment>
<keyword evidence="10" id="KW-1185">Reference proteome</keyword>
<keyword evidence="2 5" id="KW-0285">Flavoprotein</keyword>